<protein>
    <submittedName>
        <fullName evidence="1">Uncharacterized protein</fullName>
    </submittedName>
</protein>
<proteinExistence type="predicted"/>
<sequence>MKATTTSLTMNVRRYNSGNNIKGDRLQQKHGTITLTTMSNFFSEVYSAFLPPLQTLDCSSGIENLLGNEHARLELWKSVARFVDPTISTQSLTKRGRKTLVEHTRDNRVWTLLIDSGLAKSCMVMQKLENDANNVSIGGNQTKVSRLGEGCD</sequence>
<name>A0ABD0URN1_DENTH</name>
<dbReference type="EMBL" id="JANQDX010000012">
    <property type="protein sequence ID" value="KAL0915233.1"/>
    <property type="molecule type" value="Genomic_DNA"/>
</dbReference>
<comment type="caution">
    <text evidence="1">The sequence shown here is derived from an EMBL/GenBank/DDBJ whole genome shotgun (WGS) entry which is preliminary data.</text>
</comment>
<gene>
    <name evidence="1" type="ORF">M5K25_015636</name>
</gene>
<dbReference type="AlphaFoldDB" id="A0ABD0URN1"/>
<organism evidence="1 2">
    <name type="scientific">Dendrobium thyrsiflorum</name>
    <name type="common">Pinecone-like raceme dendrobium</name>
    <name type="synonym">Orchid</name>
    <dbReference type="NCBI Taxonomy" id="117978"/>
    <lineage>
        <taxon>Eukaryota</taxon>
        <taxon>Viridiplantae</taxon>
        <taxon>Streptophyta</taxon>
        <taxon>Embryophyta</taxon>
        <taxon>Tracheophyta</taxon>
        <taxon>Spermatophyta</taxon>
        <taxon>Magnoliopsida</taxon>
        <taxon>Liliopsida</taxon>
        <taxon>Asparagales</taxon>
        <taxon>Orchidaceae</taxon>
        <taxon>Epidendroideae</taxon>
        <taxon>Malaxideae</taxon>
        <taxon>Dendrobiinae</taxon>
        <taxon>Dendrobium</taxon>
    </lineage>
</organism>
<dbReference type="Proteomes" id="UP001552299">
    <property type="component" value="Unassembled WGS sequence"/>
</dbReference>
<evidence type="ECO:0000313" key="2">
    <source>
        <dbReference type="Proteomes" id="UP001552299"/>
    </source>
</evidence>
<evidence type="ECO:0000313" key="1">
    <source>
        <dbReference type="EMBL" id="KAL0915233.1"/>
    </source>
</evidence>
<accession>A0ABD0URN1</accession>
<reference evidence="1 2" key="1">
    <citation type="journal article" date="2024" name="Plant Biotechnol. J.">
        <title>Dendrobium thyrsiflorum genome and its molecular insights into genes involved in important horticultural traits.</title>
        <authorList>
            <person name="Chen B."/>
            <person name="Wang J.Y."/>
            <person name="Zheng P.J."/>
            <person name="Li K.L."/>
            <person name="Liang Y.M."/>
            <person name="Chen X.F."/>
            <person name="Zhang C."/>
            <person name="Zhao X."/>
            <person name="He X."/>
            <person name="Zhang G.Q."/>
            <person name="Liu Z.J."/>
            <person name="Xu Q."/>
        </authorList>
    </citation>
    <scope>NUCLEOTIDE SEQUENCE [LARGE SCALE GENOMIC DNA]</scope>
    <source>
        <strain evidence="1">GZMU011</strain>
    </source>
</reference>
<keyword evidence="2" id="KW-1185">Reference proteome</keyword>